<organism evidence="6 7">
    <name type="scientific">Aspergillus nanangensis</name>
    <dbReference type="NCBI Taxonomy" id="2582783"/>
    <lineage>
        <taxon>Eukaryota</taxon>
        <taxon>Fungi</taxon>
        <taxon>Dikarya</taxon>
        <taxon>Ascomycota</taxon>
        <taxon>Pezizomycotina</taxon>
        <taxon>Eurotiomycetes</taxon>
        <taxon>Eurotiomycetidae</taxon>
        <taxon>Eurotiales</taxon>
        <taxon>Aspergillaceae</taxon>
        <taxon>Aspergillus</taxon>
        <taxon>Aspergillus subgen. Circumdati</taxon>
    </lineage>
</organism>
<dbReference type="Pfam" id="PF00106">
    <property type="entry name" value="adh_short"/>
    <property type="match status" value="1"/>
</dbReference>
<dbReference type="InterPro" id="IPR011008">
    <property type="entry name" value="Dimeric_a/b-barrel"/>
</dbReference>
<dbReference type="Proteomes" id="UP001194746">
    <property type="component" value="Unassembled WGS sequence"/>
</dbReference>
<accession>A0AAD4CNB8</accession>
<sequence length="451" mass="50478">MTFQKIDHQFTYPSLSYTAEPNFQPAIKVSVLFRKREGVSHETFFGHWQTVHADLAVATHAFQNHILRYAQHHQTPEMKERARSLGENVLDYDGCAQLWVRSWDDWMEFYNSEEYAAALSDDCHYFMELPMTYMVGYENLVVGDASKVIGGKDGLSVKKVWLVTGCSSGFGQQFIPAIIARGDQVVATARNTSSLENLWPEDSVRTLQLDVTSPQEVLNEKAHQAISIFGHIDVVVNNAGYVQSGVWEEISHEQLLNQFNTNVFGPLNVTRAFLPHMRARNQGSIVFMSSISGWLGVAAGGPYSASKFALEGAVESLQKEVSSFGIETLLVVLGQFRTNILSTERRKLARQPHQTGPYDEIIHALNSRQADTNGKQPGDPGAAVQVILDAVRREGKFEAEEKLPLRLVLGSDAVGIVRRECEDTLRELGRWECVARSTDIPGMEEAIQEYR</sequence>
<evidence type="ECO:0000256" key="2">
    <source>
        <dbReference type="ARBA" id="ARBA00006484"/>
    </source>
</evidence>
<dbReference type="PANTHER" id="PTHR43976:SF16">
    <property type="entry name" value="SHORT-CHAIN DEHYDROGENASE_REDUCTASE FAMILY PROTEIN"/>
    <property type="match status" value="1"/>
</dbReference>
<evidence type="ECO:0000313" key="6">
    <source>
        <dbReference type="EMBL" id="KAF9889462.1"/>
    </source>
</evidence>
<dbReference type="PRINTS" id="PR00080">
    <property type="entry name" value="SDRFAMILY"/>
</dbReference>
<evidence type="ECO:0000256" key="1">
    <source>
        <dbReference type="ARBA" id="ARBA00005986"/>
    </source>
</evidence>
<dbReference type="AlphaFoldDB" id="A0AAD4CNB8"/>
<dbReference type="EMBL" id="VCAU01000036">
    <property type="protein sequence ID" value="KAF9889462.1"/>
    <property type="molecule type" value="Genomic_DNA"/>
</dbReference>
<dbReference type="SUPFAM" id="SSF54909">
    <property type="entry name" value="Dimeric alpha+beta barrel"/>
    <property type="match status" value="1"/>
</dbReference>
<protein>
    <recommendedName>
        <fullName evidence="5">EthD domain-containing protein</fullName>
    </recommendedName>
</protein>
<comment type="similarity">
    <text evidence="2 4">Belongs to the short-chain dehydrogenases/reductases (SDR) family.</text>
</comment>
<feature type="domain" description="EthD" evidence="5">
    <location>
        <begin position="36"/>
        <end position="128"/>
    </location>
</feature>
<dbReference type="InterPro" id="IPR002347">
    <property type="entry name" value="SDR_fam"/>
</dbReference>
<gene>
    <name evidence="6" type="ORF">FE257_007364</name>
</gene>
<dbReference type="PANTHER" id="PTHR43976">
    <property type="entry name" value="SHORT CHAIN DEHYDROGENASE"/>
    <property type="match status" value="1"/>
</dbReference>
<comment type="similarity">
    <text evidence="1">Belongs to the tpcK family.</text>
</comment>
<evidence type="ECO:0000313" key="7">
    <source>
        <dbReference type="Proteomes" id="UP001194746"/>
    </source>
</evidence>
<dbReference type="CDD" id="cd05374">
    <property type="entry name" value="17beta-HSD-like_SDR_c"/>
    <property type="match status" value="1"/>
</dbReference>
<proteinExistence type="inferred from homology"/>
<dbReference type="Gene3D" id="3.30.70.100">
    <property type="match status" value="1"/>
</dbReference>
<reference evidence="6" key="2">
    <citation type="submission" date="2020-02" db="EMBL/GenBank/DDBJ databases">
        <authorList>
            <person name="Gilchrist C.L.M."/>
            <person name="Chooi Y.-H."/>
        </authorList>
    </citation>
    <scope>NUCLEOTIDE SEQUENCE</scope>
    <source>
        <strain evidence="6">MST-FP2251</strain>
    </source>
</reference>
<evidence type="ECO:0000256" key="3">
    <source>
        <dbReference type="ARBA" id="ARBA00023002"/>
    </source>
</evidence>
<reference evidence="6" key="1">
    <citation type="journal article" date="2019" name="Beilstein J. Org. Chem.">
        <title>Nanangenines: drimane sesquiterpenoids as the dominant metabolite cohort of a novel Australian fungus, Aspergillus nanangensis.</title>
        <authorList>
            <person name="Lacey H.J."/>
            <person name="Gilchrist C.L.M."/>
            <person name="Crombie A."/>
            <person name="Kalaitzis J.A."/>
            <person name="Vuong D."/>
            <person name="Rutledge P.J."/>
            <person name="Turner P."/>
            <person name="Pitt J.I."/>
            <person name="Lacey E."/>
            <person name="Chooi Y.H."/>
            <person name="Piggott A.M."/>
        </authorList>
    </citation>
    <scope>NUCLEOTIDE SEQUENCE</scope>
    <source>
        <strain evidence="6">MST-FP2251</strain>
    </source>
</reference>
<dbReference type="Gene3D" id="3.40.50.720">
    <property type="entry name" value="NAD(P)-binding Rossmann-like Domain"/>
    <property type="match status" value="1"/>
</dbReference>
<dbReference type="InterPro" id="IPR009799">
    <property type="entry name" value="EthD_dom"/>
</dbReference>
<dbReference type="PRINTS" id="PR00081">
    <property type="entry name" value="GDHRDH"/>
</dbReference>
<keyword evidence="3" id="KW-0560">Oxidoreductase</keyword>
<evidence type="ECO:0000256" key="4">
    <source>
        <dbReference type="RuleBase" id="RU000363"/>
    </source>
</evidence>
<dbReference type="Pfam" id="PF07110">
    <property type="entry name" value="EthD"/>
    <property type="match status" value="1"/>
</dbReference>
<dbReference type="InterPro" id="IPR051911">
    <property type="entry name" value="SDR_oxidoreductase"/>
</dbReference>
<evidence type="ECO:0000259" key="5">
    <source>
        <dbReference type="Pfam" id="PF07110"/>
    </source>
</evidence>
<dbReference type="SUPFAM" id="SSF51735">
    <property type="entry name" value="NAD(P)-binding Rossmann-fold domains"/>
    <property type="match status" value="1"/>
</dbReference>
<dbReference type="GO" id="GO:0016491">
    <property type="term" value="F:oxidoreductase activity"/>
    <property type="evidence" value="ECO:0007669"/>
    <property type="project" value="UniProtKB-KW"/>
</dbReference>
<dbReference type="InterPro" id="IPR036291">
    <property type="entry name" value="NAD(P)-bd_dom_sf"/>
</dbReference>
<comment type="caution">
    <text evidence="6">The sequence shown here is derived from an EMBL/GenBank/DDBJ whole genome shotgun (WGS) entry which is preliminary data.</text>
</comment>
<name>A0AAD4CNB8_ASPNN</name>
<keyword evidence="7" id="KW-1185">Reference proteome</keyword>